<dbReference type="GO" id="GO:0140359">
    <property type="term" value="F:ABC-type transporter activity"/>
    <property type="evidence" value="ECO:0007669"/>
    <property type="project" value="InterPro"/>
</dbReference>
<reference evidence="10 11" key="1">
    <citation type="submission" date="2020-07" db="EMBL/GenBank/DDBJ databases">
        <title>Genomic Encyclopedia of Type Strains, Phase IV (KMG-IV): sequencing the most valuable type-strain genomes for metagenomic binning, comparative biology and taxonomic classification.</title>
        <authorList>
            <person name="Goeker M."/>
        </authorList>
    </citation>
    <scope>NUCLEOTIDE SEQUENCE [LARGE SCALE GENOMIC DNA]</scope>
    <source>
        <strain evidence="10 11">DSM 25220</strain>
    </source>
</reference>
<dbReference type="InterPro" id="IPR051449">
    <property type="entry name" value="ABC-2_transporter_component"/>
</dbReference>
<feature type="transmembrane region" description="Helical" evidence="9">
    <location>
        <begin position="13"/>
        <end position="32"/>
    </location>
</feature>
<comment type="similarity">
    <text evidence="2">Belongs to the EsaA family.</text>
</comment>
<feature type="coiled-coil region" evidence="7">
    <location>
        <begin position="611"/>
        <end position="649"/>
    </location>
</feature>
<accession>A0A7V9YZY4</accession>
<dbReference type="PANTHER" id="PTHR30294:SF29">
    <property type="entry name" value="MULTIDRUG ABC TRANSPORTER PERMEASE YBHS-RELATED"/>
    <property type="match status" value="1"/>
</dbReference>
<keyword evidence="6 9" id="KW-0472">Membrane</keyword>
<feature type="transmembrane region" description="Helical" evidence="9">
    <location>
        <begin position="770"/>
        <end position="791"/>
    </location>
</feature>
<feature type="compositionally biased region" description="Polar residues" evidence="8">
    <location>
        <begin position="366"/>
        <end position="379"/>
    </location>
</feature>
<evidence type="ECO:0000313" key="10">
    <source>
        <dbReference type="EMBL" id="MBA2871425.1"/>
    </source>
</evidence>
<organism evidence="10 11">
    <name type="scientific">[Anoxybacillus] calidus</name>
    <dbReference type="NCBI Taxonomy" id="575178"/>
    <lineage>
        <taxon>Bacteria</taxon>
        <taxon>Bacillati</taxon>
        <taxon>Bacillota</taxon>
        <taxon>Bacilli</taxon>
        <taxon>Bacillales</taxon>
        <taxon>Anoxybacillaceae</taxon>
        <taxon>Paranoxybacillus</taxon>
    </lineage>
</organism>
<feature type="transmembrane region" description="Helical" evidence="9">
    <location>
        <begin position="861"/>
        <end position="884"/>
    </location>
</feature>
<keyword evidence="4 9" id="KW-0812">Transmembrane</keyword>
<keyword evidence="11" id="KW-1185">Reference proteome</keyword>
<evidence type="ECO:0000256" key="9">
    <source>
        <dbReference type="SAM" id="Phobius"/>
    </source>
</evidence>
<protein>
    <submittedName>
        <fullName evidence="10">Type VII secretion EsaA-like protein</fullName>
    </submittedName>
</protein>
<evidence type="ECO:0000256" key="2">
    <source>
        <dbReference type="ARBA" id="ARBA00008338"/>
    </source>
</evidence>
<dbReference type="PANTHER" id="PTHR30294">
    <property type="entry name" value="MEMBRANE COMPONENT OF ABC TRANSPORTER YHHJ-RELATED"/>
    <property type="match status" value="1"/>
</dbReference>
<name>A0A7V9YZY4_9BACL</name>
<evidence type="ECO:0000256" key="8">
    <source>
        <dbReference type="SAM" id="MobiDB-lite"/>
    </source>
</evidence>
<feature type="coiled-coil region" evidence="7">
    <location>
        <begin position="394"/>
        <end position="484"/>
    </location>
</feature>
<dbReference type="NCBIfam" id="TIGR03929">
    <property type="entry name" value="T7_esaA_Nterm"/>
    <property type="match status" value="1"/>
</dbReference>
<dbReference type="Proteomes" id="UP000580891">
    <property type="component" value="Unassembled WGS sequence"/>
</dbReference>
<dbReference type="GO" id="GO:0005886">
    <property type="term" value="C:plasma membrane"/>
    <property type="evidence" value="ECO:0007669"/>
    <property type="project" value="UniProtKB-SubCell"/>
</dbReference>
<evidence type="ECO:0000256" key="6">
    <source>
        <dbReference type="ARBA" id="ARBA00023136"/>
    </source>
</evidence>
<keyword evidence="5 9" id="KW-1133">Transmembrane helix</keyword>
<sequence>MNHMTEKGKIVKLIAKIVFIAALPVLFFTFIGHHPMKVTERTTNRIAVVNEDIGADYDKRTYEFGKEIIPALDDRSNYQWSVVNRSQAEKGLADGQYDAVVYLPSDFSRNILTFHEKQPLKATVQYKIQPNLEAKNRERVQKELETAKNTINQKMSTLYWSYVGQAVEDIRKKFSDILEKEIAFQKTMYDFYTPSSTKLTKEIESQKKMLDQLLSSSKNAESSSNDTLKGLEQAEAEIASFIEDIQAYKEYQQRQHDIIQEGIHQYEAMMSGGIRSVVERPWNVKPEFELNGQTLLESVSTLRNTVTNSHTALTNLHDQLKNSSVDEQFEQLLALQKDLIRQYQQQTDTKTLDEVQQKLIPLRQQLQSATTPSAPNEQPVTGELPQPSGNGEWLNELQQQLASLKTELQTIKPQQPQETQEGQDTSRSWRNIDNVMNQLEVEIQKAKEAWQKQLALQQQWREKYAQLAKQLAEQENDDNGLSEETVVQQIVAKEQAILQSSSLSEEQKQQLSASFQPAIQSRNMNDLLAYFAWLSIFEDALKRIGNFDEAFVDQLILNWKEEEGVFQILSNIHSEIPYFYQLQHHLSTSLKDAEAVENNVHSFVEATLGYIRQYDENVEKVQEELMGQLQALNDAANKVTEQLQQAMNESETIHSTLGANDGEFVITMQQNTMQDVAQISDLVTSMAEGQDRIIDYTNALHEKVASVQERADELNSKWAANVNTTKQIKNDVYDLLDNTMVDNQTNGYVYDYLTNPVQVSGDIPEEKTTYTPPVVMLVIILLCGMLIGFFLHYYSSVPLLMQIALLVMMNLLVGFIISTYGLRIYPMQDVQALKWSIFTIILLFFCSAIVRLAFFIGPFTGWVLGVGLILFFITPLLDLVLPNFSFDHPISETYMSIQYGDQQAFYPAVIALGVVTLFMSAVPFLKQRLAALQKEETYEG</sequence>
<keyword evidence="3" id="KW-1003">Cell membrane</keyword>
<feature type="region of interest" description="Disordered" evidence="8">
    <location>
        <begin position="366"/>
        <end position="392"/>
    </location>
</feature>
<evidence type="ECO:0000256" key="5">
    <source>
        <dbReference type="ARBA" id="ARBA00022989"/>
    </source>
</evidence>
<keyword evidence="7" id="KW-0175">Coiled coil</keyword>
<feature type="transmembrane region" description="Helical" evidence="9">
    <location>
        <begin position="803"/>
        <end position="823"/>
    </location>
</feature>
<feature type="transmembrane region" description="Helical" evidence="9">
    <location>
        <begin position="835"/>
        <end position="854"/>
    </location>
</feature>
<comment type="subcellular location">
    <subcellularLocation>
        <location evidence="1">Cell membrane</location>
        <topology evidence="1">Multi-pass membrane protein</topology>
    </subcellularLocation>
</comment>
<feature type="transmembrane region" description="Helical" evidence="9">
    <location>
        <begin position="904"/>
        <end position="925"/>
    </location>
</feature>
<dbReference type="EMBL" id="JACDUU010000003">
    <property type="protein sequence ID" value="MBA2871425.1"/>
    <property type="molecule type" value="Genomic_DNA"/>
</dbReference>
<dbReference type="Gene3D" id="3.40.1710.10">
    <property type="entry name" value="abc type-2 transporter like domain"/>
    <property type="match status" value="1"/>
</dbReference>
<proteinExistence type="inferred from homology"/>
<evidence type="ECO:0000256" key="3">
    <source>
        <dbReference type="ARBA" id="ARBA00022475"/>
    </source>
</evidence>
<comment type="caution">
    <text evidence="10">The sequence shown here is derived from an EMBL/GenBank/DDBJ whole genome shotgun (WGS) entry which is preliminary data.</text>
</comment>
<evidence type="ECO:0000256" key="4">
    <source>
        <dbReference type="ARBA" id="ARBA00022692"/>
    </source>
</evidence>
<evidence type="ECO:0000256" key="1">
    <source>
        <dbReference type="ARBA" id="ARBA00004651"/>
    </source>
</evidence>
<evidence type="ECO:0000313" key="11">
    <source>
        <dbReference type="Proteomes" id="UP000580891"/>
    </source>
</evidence>
<dbReference type="AlphaFoldDB" id="A0A7V9YZY4"/>
<evidence type="ECO:0000256" key="7">
    <source>
        <dbReference type="SAM" id="Coils"/>
    </source>
</evidence>
<gene>
    <name evidence="10" type="ORF">HNQ85_001695</name>
</gene>
<dbReference type="InterPro" id="IPR023838">
    <property type="entry name" value="T7SS_EsaA"/>
</dbReference>